<accession>A0A3M7RXG2</accession>
<organism evidence="1 2">
    <name type="scientific">Brachionus plicatilis</name>
    <name type="common">Marine rotifer</name>
    <name type="synonym">Brachionus muelleri</name>
    <dbReference type="NCBI Taxonomy" id="10195"/>
    <lineage>
        <taxon>Eukaryota</taxon>
        <taxon>Metazoa</taxon>
        <taxon>Spiralia</taxon>
        <taxon>Gnathifera</taxon>
        <taxon>Rotifera</taxon>
        <taxon>Eurotatoria</taxon>
        <taxon>Monogononta</taxon>
        <taxon>Pseudotrocha</taxon>
        <taxon>Ploima</taxon>
        <taxon>Brachionidae</taxon>
        <taxon>Brachionus</taxon>
    </lineage>
</organism>
<reference evidence="1 2" key="1">
    <citation type="journal article" date="2018" name="Sci. Rep.">
        <title>Genomic signatures of local adaptation to the degree of environmental predictability in rotifers.</title>
        <authorList>
            <person name="Franch-Gras L."/>
            <person name="Hahn C."/>
            <person name="Garcia-Roger E.M."/>
            <person name="Carmona M.J."/>
            <person name="Serra M."/>
            <person name="Gomez A."/>
        </authorList>
    </citation>
    <scope>NUCLEOTIDE SEQUENCE [LARGE SCALE GENOMIC DNA]</scope>
    <source>
        <strain evidence="1">HYR1</strain>
    </source>
</reference>
<evidence type="ECO:0000313" key="2">
    <source>
        <dbReference type="Proteomes" id="UP000276133"/>
    </source>
</evidence>
<sequence length="79" mass="9076">MNILSNCEIRLQIKDKHHVDLVNKNCYSGDLKRGFDHILKKFLFLFAEPKSLNRGFAPDPFDFILNSHPSPLACSICEN</sequence>
<gene>
    <name evidence="1" type="ORF">BpHYR1_003976</name>
</gene>
<name>A0A3M7RXG2_BRAPC</name>
<protein>
    <submittedName>
        <fullName evidence="1">Uncharacterized protein</fullName>
    </submittedName>
</protein>
<dbReference type="EMBL" id="REGN01002412">
    <property type="protein sequence ID" value="RNA28263.1"/>
    <property type="molecule type" value="Genomic_DNA"/>
</dbReference>
<dbReference type="Proteomes" id="UP000276133">
    <property type="component" value="Unassembled WGS sequence"/>
</dbReference>
<proteinExistence type="predicted"/>
<comment type="caution">
    <text evidence="1">The sequence shown here is derived from an EMBL/GenBank/DDBJ whole genome shotgun (WGS) entry which is preliminary data.</text>
</comment>
<keyword evidence="2" id="KW-1185">Reference proteome</keyword>
<evidence type="ECO:0000313" key="1">
    <source>
        <dbReference type="EMBL" id="RNA28263.1"/>
    </source>
</evidence>
<dbReference type="AlphaFoldDB" id="A0A3M7RXG2"/>